<evidence type="ECO:0000259" key="2">
    <source>
        <dbReference type="PROSITE" id="PS50405"/>
    </source>
</evidence>
<dbReference type="PANTHER" id="PTHR44051">
    <property type="entry name" value="GLUTATHIONE S-TRANSFERASE-RELATED"/>
    <property type="match status" value="1"/>
</dbReference>
<dbReference type="SFLD" id="SFLDS00019">
    <property type="entry name" value="Glutathione_Transferase_(cytos"/>
    <property type="match status" value="1"/>
</dbReference>
<dbReference type="PANTHER" id="PTHR44051:SF8">
    <property type="entry name" value="GLUTATHIONE S-TRANSFERASE GSTA"/>
    <property type="match status" value="1"/>
</dbReference>
<dbReference type="OrthoDB" id="8772754at2"/>
<dbReference type="InterPro" id="IPR040079">
    <property type="entry name" value="Glutathione_S-Trfase"/>
</dbReference>
<dbReference type="InterPro" id="IPR036282">
    <property type="entry name" value="Glutathione-S-Trfase_C_sf"/>
</dbReference>
<dbReference type="SUPFAM" id="SSF47616">
    <property type="entry name" value="GST C-terminal domain-like"/>
    <property type="match status" value="1"/>
</dbReference>
<dbReference type="PROSITE" id="PS50405">
    <property type="entry name" value="GST_CTER"/>
    <property type="match status" value="1"/>
</dbReference>
<evidence type="ECO:0000313" key="3">
    <source>
        <dbReference type="EMBL" id="PPC77963.1"/>
    </source>
</evidence>
<protein>
    <recommendedName>
        <fullName evidence="5">Glutathione S-transferase</fullName>
    </recommendedName>
</protein>
<comment type="caution">
    <text evidence="3">The sequence shown here is derived from an EMBL/GenBank/DDBJ whole genome shotgun (WGS) entry which is preliminary data.</text>
</comment>
<dbReference type="InterPro" id="IPR010987">
    <property type="entry name" value="Glutathione-S-Trfase_C-like"/>
</dbReference>
<dbReference type="AlphaFoldDB" id="A0A2S5KTC0"/>
<name>A0A2S5KTC0_9PROT</name>
<sequence length="214" mass="23673">MNHTLYFAPGTCSRVVMAALAHLDLAYQAEQVKLAEGQQRSAGYLAINPKGKVPVLLTPEGPLSDVIAIAVYLDDLAATQGKAQRLLPSQGFTHARAMSWLSWCAGTLHPLIYRLRMSARIHPDTTQHDVIRGAAMAELEQQLQVAEQLFSAQPQWLTGADWSLADAYLLWAWQRAQLAGLYSSQWPALQQWSQRAEQHPSWLQAMATEAQVSG</sequence>
<dbReference type="Pfam" id="PF13409">
    <property type="entry name" value="GST_N_2"/>
    <property type="match status" value="1"/>
</dbReference>
<dbReference type="SUPFAM" id="SSF52833">
    <property type="entry name" value="Thioredoxin-like"/>
    <property type="match status" value="1"/>
</dbReference>
<accession>A0A2S5KTC0</accession>
<evidence type="ECO:0008006" key="5">
    <source>
        <dbReference type="Google" id="ProtNLM"/>
    </source>
</evidence>
<dbReference type="Gene3D" id="3.40.30.10">
    <property type="entry name" value="Glutaredoxin"/>
    <property type="match status" value="1"/>
</dbReference>
<dbReference type="InterPro" id="IPR036249">
    <property type="entry name" value="Thioredoxin-like_sf"/>
</dbReference>
<dbReference type="InterPro" id="IPR004045">
    <property type="entry name" value="Glutathione_S-Trfase_N"/>
</dbReference>
<dbReference type="Proteomes" id="UP000238196">
    <property type="component" value="Unassembled WGS sequence"/>
</dbReference>
<gene>
    <name evidence="3" type="ORF">C4K68_07920</name>
</gene>
<reference evidence="3 4" key="1">
    <citation type="submission" date="2018-02" db="EMBL/GenBank/DDBJ databases">
        <title>novel marine gammaproteobacteria from coastal saline agro ecosystem.</title>
        <authorList>
            <person name="Krishnan R."/>
            <person name="Ramesh Kumar N."/>
        </authorList>
    </citation>
    <scope>NUCLEOTIDE SEQUENCE [LARGE SCALE GENOMIC DNA]</scope>
    <source>
        <strain evidence="3 4">228</strain>
    </source>
</reference>
<feature type="domain" description="GST N-terminal" evidence="1">
    <location>
        <begin position="1"/>
        <end position="81"/>
    </location>
</feature>
<organism evidence="3 4">
    <name type="scientific">Proteobacteria bacterium 228</name>
    <dbReference type="NCBI Taxonomy" id="2083153"/>
    <lineage>
        <taxon>Bacteria</taxon>
        <taxon>Pseudomonadati</taxon>
        <taxon>Pseudomonadota</taxon>
    </lineage>
</organism>
<dbReference type="EMBL" id="PRLP01000023">
    <property type="protein sequence ID" value="PPC77963.1"/>
    <property type="molecule type" value="Genomic_DNA"/>
</dbReference>
<dbReference type="Gene3D" id="1.20.1050.10">
    <property type="match status" value="1"/>
</dbReference>
<dbReference type="Pfam" id="PF13410">
    <property type="entry name" value="GST_C_2"/>
    <property type="match status" value="1"/>
</dbReference>
<dbReference type="CDD" id="cd03057">
    <property type="entry name" value="GST_N_Beta"/>
    <property type="match status" value="1"/>
</dbReference>
<evidence type="ECO:0000259" key="1">
    <source>
        <dbReference type="PROSITE" id="PS50404"/>
    </source>
</evidence>
<dbReference type="SFLD" id="SFLDG00358">
    <property type="entry name" value="Main_(cytGST)"/>
    <property type="match status" value="1"/>
</dbReference>
<evidence type="ECO:0000313" key="4">
    <source>
        <dbReference type="Proteomes" id="UP000238196"/>
    </source>
</evidence>
<proteinExistence type="predicted"/>
<feature type="domain" description="GST C-terminal" evidence="2">
    <location>
        <begin position="90"/>
        <end position="214"/>
    </location>
</feature>
<dbReference type="PROSITE" id="PS50404">
    <property type="entry name" value="GST_NTER"/>
    <property type="match status" value="1"/>
</dbReference>